<dbReference type="EMBL" id="JANUGW010000018">
    <property type="protein sequence ID" value="MCS0584128.1"/>
    <property type="molecule type" value="Genomic_DNA"/>
</dbReference>
<dbReference type="RefSeq" id="WP_258818690.1">
    <property type="nucleotide sequence ID" value="NZ_JANUGW010000018.1"/>
</dbReference>
<accession>A0ABT1ZW04</accession>
<sequence>MSKAVLAAALICAASQAVPAAAADLTPLEQRWLGAALPVLAYSRGLKLPIDIVVQPQAGPNDVPMAMGFADGRCKLVLSLRGNPDAERQLEGVPAAEQGELIEAMAAHEIGHCWRYAQGAWHALPAGFVEAGEETADDPSLLAASKAMRETRREEGYADLVALAWVHDRHPGDYGRIYAWLEKLRHDQPVAHNGHDTRAWVRLARDGTRFGTAGKPFEDVAPLWREGLVSDD</sequence>
<feature type="signal peptide" evidence="1">
    <location>
        <begin position="1"/>
        <end position="22"/>
    </location>
</feature>
<gene>
    <name evidence="2" type="ORF">NX784_21240</name>
</gene>
<organism evidence="2 3">
    <name type="scientific">Massilia pinisoli</name>
    <dbReference type="NCBI Taxonomy" id="1772194"/>
    <lineage>
        <taxon>Bacteria</taxon>
        <taxon>Pseudomonadati</taxon>
        <taxon>Pseudomonadota</taxon>
        <taxon>Betaproteobacteria</taxon>
        <taxon>Burkholderiales</taxon>
        <taxon>Oxalobacteraceae</taxon>
        <taxon>Telluria group</taxon>
        <taxon>Massilia</taxon>
    </lineage>
</organism>
<proteinExistence type="predicted"/>
<feature type="chain" id="PRO_5045995922" description="NUDIX hydrolase" evidence="1">
    <location>
        <begin position="23"/>
        <end position="232"/>
    </location>
</feature>
<evidence type="ECO:0000313" key="3">
    <source>
        <dbReference type="Proteomes" id="UP001204151"/>
    </source>
</evidence>
<evidence type="ECO:0000313" key="2">
    <source>
        <dbReference type="EMBL" id="MCS0584128.1"/>
    </source>
</evidence>
<name>A0ABT1ZW04_9BURK</name>
<reference evidence="2 3" key="1">
    <citation type="submission" date="2022-08" db="EMBL/GenBank/DDBJ databases">
        <title>Reclassification of Massilia species as members of the genera Telluria, Duganella, Pseudoduganella, Mokoshia gen. nov. and Zemynaea gen. nov. using orthogonal and non-orthogonal genome-based approaches.</title>
        <authorList>
            <person name="Bowman J.P."/>
        </authorList>
    </citation>
    <scope>NUCLEOTIDE SEQUENCE [LARGE SCALE GENOMIC DNA]</scope>
    <source>
        <strain evidence="2 3">JCM 31316</strain>
    </source>
</reference>
<keyword evidence="3" id="KW-1185">Reference proteome</keyword>
<protein>
    <recommendedName>
        <fullName evidence="4">NUDIX hydrolase</fullName>
    </recommendedName>
</protein>
<evidence type="ECO:0000256" key="1">
    <source>
        <dbReference type="SAM" id="SignalP"/>
    </source>
</evidence>
<keyword evidence="1" id="KW-0732">Signal</keyword>
<evidence type="ECO:0008006" key="4">
    <source>
        <dbReference type="Google" id="ProtNLM"/>
    </source>
</evidence>
<comment type="caution">
    <text evidence="2">The sequence shown here is derived from an EMBL/GenBank/DDBJ whole genome shotgun (WGS) entry which is preliminary data.</text>
</comment>
<dbReference type="Proteomes" id="UP001204151">
    <property type="component" value="Unassembled WGS sequence"/>
</dbReference>